<dbReference type="EMBL" id="GGEC01039985">
    <property type="protein sequence ID" value="MBX20469.1"/>
    <property type="molecule type" value="Transcribed_RNA"/>
</dbReference>
<dbReference type="AlphaFoldDB" id="A0A2P2LR76"/>
<proteinExistence type="predicted"/>
<reference evidence="1" key="1">
    <citation type="submission" date="2018-02" db="EMBL/GenBank/DDBJ databases">
        <title>Rhizophora mucronata_Transcriptome.</title>
        <authorList>
            <person name="Meera S.P."/>
            <person name="Sreeshan A."/>
            <person name="Augustine A."/>
        </authorList>
    </citation>
    <scope>NUCLEOTIDE SEQUENCE</scope>
    <source>
        <tissue evidence="1">Leaf</tissue>
    </source>
</reference>
<organism evidence="1">
    <name type="scientific">Rhizophora mucronata</name>
    <name type="common">Asiatic mangrove</name>
    <dbReference type="NCBI Taxonomy" id="61149"/>
    <lineage>
        <taxon>Eukaryota</taxon>
        <taxon>Viridiplantae</taxon>
        <taxon>Streptophyta</taxon>
        <taxon>Embryophyta</taxon>
        <taxon>Tracheophyta</taxon>
        <taxon>Spermatophyta</taxon>
        <taxon>Magnoliopsida</taxon>
        <taxon>eudicotyledons</taxon>
        <taxon>Gunneridae</taxon>
        <taxon>Pentapetalae</taxon>
        <taxon>rosids</taxon>
        <taxon>fabids</taxon>
        <taxon>Malpighiales</taxon>
        <taxon>Rhizophoraceae</taxon>
        <taxon>Rhizophora</taxon>
    </lineage>
</organism>
<accession>A0A2P2LR76</accession>
<evidence type="ECO:0000313" key="1">
    <source>
        <dbReference type="EMBL" id="MBX20469.1"/>
    </source>
</evidence>
<sequence>MNFLKQNQEILLYRYSIKDYEAMVISDLPSNQY</sequence>
<name>A0A2P2LR76_RHIMU</name>
<protein>
    <submittedName>
        <fullName evidence="1">Uncharacterized protein</fullName>
    </submittedName>
</protein>